<dbReference type="CDD" id="cd23110">
    <property type="entry name" value="GRP"/>
    <property type="match status" value="1"/>
</dbReference>
<proteinExistence type="inferred from homology"/>
<dbReference type="SUPFAM" id="SSF103481">
    <property type="entry name" value="Multidrug resistance efflux transporter EmrE"/>
    <property type="match status" value="1"/>
</dbReference>
<dbReference type="RefSeq" id="WP_088270892.1">
    <property type="nucleotide sequence ID" value="NZ_BMKI01000010.1"/>
</dbReference>
<feature type="transmembrane region" description="Helical" evidence="8">
    <location>
        <begin position="266"/>
        <end position="283"/>
    </location>
</feature>
<dbReference type="InterPro" id="IPR010651">
    <property type="entry name" value="Sugar_transport"/>
</dbReference>
<keyword evidence="4" id="KW-0762">Sugar transport</keyword>
<accession>A0ABQ1PPS1</accession>
<evidence type="ECO:0000313" key="9">
    <source>
        <dbReference type="EMBL" id="GGD00783.1"/>
    </source>
</evidence>
<dbReference type="PANTHER" id="PTHR16119:SF17">
    <property type="entry name" value="TRANSMEMBRANE PROTEIN 144"/>
    <property type="match status" value="1"/>
</dbReference>
<reference evidence="10" key="1">
    <citation type="journal article" date="2019" name="Int. J. Syst. Evol. Microbiol.">
        <title>The Global Catalogue of Microorganisms (GCM) 10K type strain sequencing project: providing services to taxonomists for standard genome sequencing and annotation.</title>
        <authorList>
            <consortium name="The Broad Institute Genomics Platform"/>
            <consortium name="The Broad Institute Genome Sequencing Center for Infectious Disease"/>
            <person name="Wu L."/>
            <person name="Ma J."/>
        </authorList>
    </citation>
    <scope>NUCLEOTIDE SEQUENCE [LARGE SCALE GENOMIC DNA]</scope>
    <source>
        <strain evidence="10">CGMCC 1.15942</strain>
    </source>
</reference>
<dbReference type="InterPro" id="IPR037185">
    <property type="entry name" value="EmrE-like"/>
</dbReference>
<keyword evidence="3" id="KW-0813">Transport</keyword>
<feature type="transmembrane region" description="Helical" evidence="8">
    <location>
        <begin position="236"/>
        <end position="254"/>
    </location>
</feature>
<evidence type="ECO:0000256" key="6">
    <source>
        <dbReference type="ARBA" id="ARBA00022989"/>
    </source>
</evidence>
<gene>
    <name evidence="9" type="ORF">GCM10011573_32990</name>
</gene>
<dbReference type="Proteomes" id="UP000630615">
    <property type="component" value="Unassembled WGS sequence"/>
</dbReference>
<feature type="transmembrane region" description="Helical" evidence="8">
    <location>
        <begin position="151"/>
        <end position="171"/>
    </location>
</feature>
<feature type="transmembrane region" description="Helical" evidence="8">
    <location>
        <begin position="208"/>
        <end position="230"/>
    </location>
</feature>
<dbReference type="Gene3D" id="1.10.3730.20">
    <property type="match status" value="1"/>
</dbReference>
<keyword evidence="5 8" id="KW-0812">Transmembrane</keyword>
<sequence length="285" mass="31060">MYLFYFLPALGWGFMPVIASLTKAKPINQLIGTTMMALVSGLFVLFFMQPELTIPLFIVTFLSGCLWAVGQYLQFHSFQMMPVSEAMPISNGTQLIGTTLVAVVFFQEWQGVTAFIIGGLGIGLIILGIICTSFTKGQKQQKSLGDFKKGVYFLLLSSSALVLYVTLPQFFSISGTAVIFPQAVGMFTTSLVFGWLEKTKIEPVAIMRNWATGIAWSIANVSLFLVIPLIGVAKSFTFSQLAVLVSIFGGLYFLKVEKTKKELGQIICGALLIAVGIMLVGSIKQ</sequence>
<feature type="transmembrane region" description="Helical" evidence="8">
    <location>
        <begin position="29"/>
        <end position="47"/>
    </location>
</feature>
<evidence type="ECO:0000256" key="1">
    <source>
        <dbReference type="ARBA" id="ARBA00004651"/>
    </source>
</evidence>
<keyword evidence="10" id="KW-1185">Reference proteome</keyword>
<dbReference type="EMBL" id="BMKI01000010">
    <property type="protein sequence ID" value="GGD00783.1"/>
    <property type="molecule type" value="Genomic_DNA"/>
</dbReference>
<feature type="transmembrane region" description="Helical" evidence="8">
    <location>
        <begin position="109"/>
        <end position="130"/>
    </location>
</feature>
<protein>
    <submittedName>
        <fullName evidence="9">Sugar uptake protein</fullName>
    </submittedName>
</protein>
<feature type="transmembrane region" description="Helical" evidence="8">
    <location>
        <begin position="177"/>
        <end position="196"/>
    </location>
</feature>
<comment type="similarity">
    <text evidence="2">Belongs to the GRP transporter (TC 2.A.7.5) family.</text>
</comment>
<evidence type="ECO:0000256" key="4">
    <source>
        <dbReference type="ARBA" id="ARBA00022597"/>
    </source>
</evidence>
<feature type="transmembrane region" description="Helical" evidence="8">
    <location>
        <begin position="54"/>
        <end position="73"/>
    </location>
</feature>
<organism evidence="9 10">
    <name type="scientific">Enterococcus wangshanyuanii</name>
    <dbReference type="NCBI Taxonomy" id="2005703"/>
    <lineage>
        <taxon>Bacteria</taxon>
        <taxon>Bacillati</taxon>
        <taxon>Bacillota</taxon>
        <taxon>Bacilli</taxon>
        <taxon>Lactobacillales</taxon>
        <taxon>Enterococcaceae</taxon>
        <taxon>Enterococcus</taxon>
    </lineage>
</organism>
<keyword evidence="6 8" id="KW-1133">Transmembrane helix</keyword>
<comment type="subcellular location">
    <subcellularLocation>
        <location evidence="1">Cell membrane</location>
        <topology evidence="1">Multi-pass membrane protein</topology>
    </subcellularLocation>
</comment>
<evidence type="ECO:0000256" key="2">
    <source>
        <dbReference type="ARBA" id="ARBA00006117"/>
    </source>
</evidence>
<evidence type="ECO:0000313" key="10">
    <source>
        <dbReference type="Proteomes" id="UP000630615"/>
    </source>
</evidence>
<name>A0ABQ1PPS1_9ENTE</name>
<evidence type="ECO:0000256" key="7">
    <source>
        <dbReference type="ARBA" id="ARBA00023136"/>
    </source>
</evidence>
<evidence type="ECO:0000256" key="8">
    <source>
        <dbReference type="SAM" id="Phobius"/>
    </source>
</evidence>
<evidence type="ECO:0000256" key="5">
    <source>
        <dbReference type="ARBA" id="ARBA00022692"/>
    </source>
</evidence>
<dbReference type="Pfam" id="PF06800">
    <property type="entry name" value="Sugar_transport"/>
    <property type="match status" value="1"/>
</dbReference>
<keyword evidence="7 8" id="KW-0472">Membrane</keyword>
<comment type="caution">
    <text evidence="9">The sequence shown here is derived from an EMBL/GenBank/DDBJ whole genome shotgun (WGS) entry which is preliminary data.</text>
</comment>
<evidence type="ECO:0000256" key="3">
    <source>
        <dbReference type="ARBA" id="ARBA00022448"/>
    </source>
</evidence>
<dbReference type="PANTHER" id="PTHR16119">
    <property type="entry name" value="TRANSMEMBRANE PROTEIN 144"/>
    <property type="match status" value="1"/>
</dbReference>